<dbReference type="PANTHER" id="PTHR11814">
    <property type="entry name" value="SULFATE TRANSPORTER"/>
    <property type="match status" value="1"/>
</dbReference>
<dbReference type="GO" id="GO:0016020">
    <property type="term" value="C:membrane"/>
    <property type="evidence" value="ECO:0007669"/>
    <property type="project" value="UniProtKB-SubCell"/>
</dbReference>
<evidence type="ECO:0000256" key="1">
    <source>
        <dbReference type="ARBA" id="ARBA00004141"/>
    </source>
</evidence>
<feature type="transmembrane region" description="Helical" evidence="5">
    <location>
        <begin position="323"/>
        <end position="352"/>
    </location>
</feature>
<dbReference type="Proteomes" id="UP000216475">
    <property type="component" value="Unassembled WGS sequence"/>
</dbReference>
<feature type="transmembrane region" description="Helical" evidence="5">
    <location>
        <begin position="195"/>
        <end position="220"/>
    </location>
</feature>
<dbReference type="RefSeq" id="WP_095269094.1">
    <property type="nucleotide sequence ID" value="NZ_NPBH01000017.1"/>
</dbReference>
<gene>
    <name evidence="7" type="ORF">CHI12_05705</name>
</gene>
<dbReference type="Gene3D" id="3.30.750.24">
    <property type="entry name" value="STAS domain"/>
    <property type="match status" value="1"/>
</dbReference>
<dbReference type="SUPFAM" id="SSF52091">
    <property type="entry name" value="SpoIIaa-like"/>
    <property type="match status" value="1"/>
</dbReference>
<evidence type="ECO:0000256" key="5">
    <source>
        <dbReference type="SAM" id="Phobius"/>
    </source>
</evidence>
<sequence>MKRLGRYSGYNLQTLRRDIIAGIIVGIVAIPLGMSFAIASGVNPEYGLYTVIIGGLLISLLGGSRFQIGGPTGAFVPILLGVVIQFGYQDLLVAGIMAGILLVIFGLLKLGSLIKFIPRPVVVGFTAGIAVIIFSGQIGNFTGIQAEQEEGFLPKMQALLAAVDTINLYSLIIAGVSLAAILLTPKILPKVPGALAGLILSTVVAVLFFQGQVATIGSVYGDIPSQLPQLQLPAFTLDKILYLLPSAVAIALLGGVESLLSATVADNMAKTKHHSNRELIGQGVANIAVPLFGGIPATGAIARTATNIRSNAFSPVSGVVHCAFVLIILLLLAPYASAIPLASMAPILMVVAWNMSERKEVAHIIKMRTFDSFILIVTFALTVLADLTVGVGCGLLLAFVVFVKRMSTVLFVKDEQIHVKETDGVRMWQFEGPLFFGSTDILEEVVEKTINEEPDSLILDLQKVSYMDTSAEAALHKLVDHYEADGKQLLFLGVHGQPERLLQKTGLLAKVGEEYTVNKREEAVRICTS</sequence>
<feature type="transmembrane region" description="Helical" evidence="5">
    <location>
        <begin position="240"/>
        <end position="262"/>
    </location>
</feature>
<feature type="transmembrane region" description="Helical" evidence="5">
    <location>
        <begin position="158"/>
        <end position="183"/>
    </location>
</feature>
<dbReference type="GO" id="GO:0055085">
    <property type="term" value="P:transmembrane transport"/>
    <property type="evidence" value="ECO:0007669"/>
    <property type="project" value="InterPro"/>
</dbReference>
<feature type="transmembrane region" description="Helical" evidence="5">
    <location>
        <begin position="20"/>
        <end position="40"/>
    </location>
</feature>
<evidence type="ECO:0000313" key="8">
    <source>
        <dbReference type="Proteomes" id="UP000216475"/>
    </source>
</evidence>
<accession>A0A268HFB5</accession>
<dbReference type="PROSITE" id="PS50801">
    <property type="entry name" value="STAS"/>
    <property type="match status" value="1"/>
</dbReference>
<organism evidence="7 8">
    <name type="scientific">Terribacillus saccharophilus</name>
    <dbReference type="NCBI Taxonomy" id="361277"/>
    <lineage>
        <taxon>Bacteria</taxon>
        <taxon>Bacillati</taxon>
        <taxon>Bacillota</taxon>
        <taxon>Bacilli</taxon>
        <taxon>Bacillales</taxon>
        <taxon>Bacillaceae</taxon>
        <taxon>Terribacillus</taxon>
    </lineage>
</organism>
<feature type="transmembrane region" description="Helical" evidence="5">
    <location>
        <begin position="373"/>
        <end position="403"/>
    </location>
</feature>
<keyword evidence="4 5" id="KW-0472">Membrane</keyword>
<feature type="transmembrane region" description="Helical" evidence="5">
    <location>
        <begin position="283"/>
        <end position="303"/>
    </location>
</feature>
<dbReference type="Pfam" id="PF01740">
    <property type="entry name" value="STAS"/>
    <property type="match status" value="1"/>
</dbReference>
<name>A0A268HFB5_9BACI</name>
<evidence type="ECO:0000259" key="6">
    <source>
        <dbReference type="PROSITE" id="PS50801"/>
    </source>
</evidence>
<feature type="transmembrane region" description="Helical" evidence="5">
    <location>
        <begin position="121"/>
        <end position="138"/>
    </location>
</feature>
<dbReference type="EMBL" id="NPBH01000017">
    <property type="protein sequence ID" value="PAE08577.1"/>
    <property type="molecule type" value="Genomic_DNA"/>
</dbReference>
<dbReference type="CDD" id="cd07042">
    <property type="entry name" value="STAS_SulP_like_sulfate_transporter"/>
    <property type="match status" value="1"/>
</dbReference>
<evidence type="ECO:0000256" key="4">
    <source>
        <dbReference type="ARBA" id="ARBA00023136"/>
    </source>
</evidence>
<dbReference type="InterPro" id="IPR036513">
    <property type="entry name" value="STAS_dom_sf"/>
</dbReference>
<evidence type="ECO:0000256" key="3">
    <source>
        <dbReference type="ARBA" id="ARBA00022989"/>
    </source>
</evidence>
<dbReference type="Pfam" id="PF00916">
    <property type="entry name" value="Sulfate_transp"/>
    <property type="match status" value="1"/>
</dbReference>
<keyword evidence="2 5" id="KW-0812">Transmembrane</keyword>
<evidence type="ECO:0000313" key="7">
    <source>
        <dbReference type="EMBL" id="PAE08577.1"/>
    </source>
</evidence>
<dbReference type="InterPro" id="IPR002645">
    <property type="entry name" value="STAS_dom"/>
</dbReference>
<protein>
    <submittedName>
        <fullName evidence="7">Sodium-independent anion transporter</fullName>
    </submittedName>
</protein>
<evidence type="ECO:0000256" key="2">
    <source>
        <dbReference type="ARBA" id="ARBA00022692"/>
    </source>
</evidence>
<dbReference type="AlphaFoldDB" id="A0A268HFB5"/>
<comment type="subcellular location">
    <subcellularLocation>
        <location evidence="1">Membrane</location>
        <topology evidence="1">Multi-pass membrane protein</topology>
    </subcellularLocation>
</comment>
<comment type="caution">
    <text evidence="7">The sequence shown here is derived from an EMBL/GenBank/DDBJ whole genome shotgun (WGS) entry which is preliminary data.</text>
</comment>
<feature type="transmembrane region" description="Helical" evidence="5">
    <location>
        <begin position="94"/>
        <end position="114"/>
    </location>
</feature>
<dbReference type="InterPro" id="IPR001902">
    <property type="entry name" value="SLC26A/SulP_fam"/>
</dbReference>
<feature type="transmembrane region" description="Helical" evidence="5">
    <location>
        <begin position="46"/>
        <end position="63"/>
    </location>
</feature>
<dbReference type="InterPro" id="IPR011547">
    <property type="entry name" value="SLC26A/SulP_dom"/>
</dbReference>
<keyword evidence="3 5" id="KW-1133">Transmembrane helix</keyword>
<proteinExistence type="predicted"/>
<feature type="domain" description="STAS" evidence="6">
    <location>
        <begin position="415"/>
        <end position="527"/>
    </location>
</feature>
<feature type="transmembrane region" description="Helical" evidence="5">
    <location>
        <begin position="70"/>
        <end position="88"/>
    </location>
</feature>
<reference evidence="7 8" key="1">
    <citation type="submission" date="2017-07" db="EMBL/GenBank/DDBJ databases">
        <title>Isolation and whole genome analysis of endospore-forming bacteria from heroin.</title>
        <authorList>
            <person name="Kalinowski J."/>
            <person name="Ahrens B."/>
            <person name="Al-Dilaimi A."/>
            <person name="Winkler A."/>
            <person name="Wibberg D."/>
            <person name="Schleenbecker U."/>
            <person name="Ruckert C."/>
            <person name="Wolfel R."/>
            <person name="Grass G."/>
        </authorList>
    </citation>
    <scope>NUCLEOTIDE SEQUENCE [LARGE SCALE GENOMIC DNA]</scope>
    <source>
        <strain evidence="7 8">7509</strain>
    </source>
</reference>